<feature type="transmembrane region" description="Helical" evidence="6">
    <location>
        <begin position="236"/>
        <end position="256"/>
    </location>
</feature>
<dbReference type="PROSITE" id="PS50850">
    <property type="entry name" value="MFS"/>
    <property type="match status" value="1"/>
</dbReference>
<dbReference type="AlphaFoldDB" id="A0A844F200"/>
<evidence type="ECO:0000313" key="8">
    <source>
        <dbReference type="EMBL" id="MSS39568.1"/>
    </source>
</evidence>
<evidence type="ECO:0000259" key="7">
    <source>
        <dbReference type="PROSITE" id="PS50850"/>
    </source>
</evidence>
<dbReference type="InterPro" id="IPR036259">
    <property type="entry name" value="MFS_trans_sf"/>
</dbReference>
<feature type="transmembrane region" description="Helical" evidence="6">
    <location>
        <begin position="277"/>
        <end position="298"/>
    </location>
</feature>
<feature type="transmembrane region" description="Helical" evidence="6">
    <location>
        <begin position="175"/>
        <end position="197"/>
    </location>
</feature>
<evidence type="ECO:0000256" key="4">
    <source>
        <dbReference type="ARBA" id="ARBA00022989"/>
    </source>
</evidence>
<reference evidence="8 9" key="1">
    <citation type="submission" date="2019-08" db="EMBL/GenBank/DDBJ databases">
        <title>In-depth cultivation of the pig gut microbiome towards novel bacterial diversity and tailored functional studies.</title>
        <authorList>
            <person name="Wylensek D."/>
            <person name="Hitch T.C.A."/>
            <person name="Clavel T."/>
        </authorList>
    </citation>
    <scope>NUCLEOTIDE SEQUENCE [LARGE SCALE GENOMIC DNA]</scope>
    <source>
        <strain evidence="8 9">BL-389-WT-3D</strain>
    </source>
</reference>
<dbReference type="InterPro" id="IPR011701">
    <property type="entry name" value="MFS"/>
</dbReference>
<evidence type="ECO:0000256" key="5">
    <source>
        <dbReference type="ARBA" id="ARBA00023136"/>
    </source>
</evidence>
<dbReference type="GO" id="GO:0005886">
    <property type="term" value="C:plasma membrane"/>
    <property type="evidence" value="ECO:0007669"/>
    <property type="project" value="UniProtKB-SubCell"/>
</dbReference>
<feature type="transmembrane region" description="Helical" evidence="6">
    <location>
        <begin position="90"/>
        <end position="108"/>
    </location>
</feature>
<dbReference type="InterPro" id="IPR020846">
    <property type="entry name" value="MFS_dom"/>
</dbReference>
<keyword evidence="2" id="KW-0813">Transport</keyword>
<feature type="transmembrane region" description="Helical" evidence="6">
    <location>
        <begin position="114"/>
        <end position="136"/>
    </location>
</feature>
<keyword evidence="3 6" id="KW-0812">Transmembrane</keyword>
<dbReference type="PANTHER" id="PTHR23501">
    <property type="entry name" value="MAJOR FACILITATOR SUPERFAMILY"/>
    <property type="match status" value="1"/>
</dbReference>
<accession>A0A844F200</accession>
<evidence type="ECO:0000256" key="2">
    <source>
        <dbReference type="ARBA" id="ARBA00022448"/>
    </source>
</evidence>
<feature type="transmembrane region" description="Helical" evidence="6">
    <location>
        <begin position="369"/>
        <end position="388"/>
    </location>
</feature>
<feature type="transmembrane region" description="Helical" evidence="6">
    <location>
        <begin position="57"/>
        <end position="78"/>
    </location>
</feature>
<dbReference type="EMBL" id="VUMB01000006">
    <property type="protein sequence ID" value="MSS39568.1"/>
    <property type="molecule type" value="Genomic_DNA"/>
</dbReference>
<feature type="transmembrane region" description="Helical" evidence="6">
    <location>
        <begin position="409"/>
        <end position="429"/>
    </location>
</feature>
<organism evidence="8 9">
    <name type="scientific">Clostridium scindens (strain JCM 10418 / VPI 12708)</name>
    <dbReference type="NCBI Taxonomy" id="29347"/>
    <lineage>
        <taxon>Bacteria</taxon>
        <taxon>Bacillati</taxon>
        <taxon>Bacillota</taxon>
        <taxon>Clostridia</taxon>
        <taxon>Lachnospirales</taxon>
        <taxon>Lachnospiraceae</taxon>
    </lineage>
</organism>
<feature type="transmembrane region" description="Helical" evidence="6">
    <location>
        <begin position="27"/>
        <end position="51"/>
    </location>
</feature>
<dbReference type="Pfam" id="PF07690">
    <property type="entry name" value="MFS_1"/>
    <property type="match status" value="1"/>
</dbReference>
<keyword evidence="4 6" id="KW-1133">Transmembrane helix</keyword>
<dbReference type="SUPFAM" id="SSF103473">
    <property type="entry name" value="MFS general substrate transporter"/>
    <property type="match status" value="1"/>
</dbReference>
<dbReference type="Proteomes" id="UP000462363">
    <property type="component" value="Unassembled WGS sequence"/>
</dbReference>
<feature type="domain" description="Major facilitator superfamily (MFS) profile" evidence="7">
    <location>
        <begin position="24"/>
        <end position="473"/>
    </location>
</feature>
<evidence type="ECO:0000313" key="9">
    <source>
        <dbReference type="Proteomes" id="UP000462363"/>
    </source>
</evidence>
<dbReference type="RefSeq" id="WP_154322382.1">
    <property type="nucleotide sequence ID" value="NZ_CAMAAA010000027.1"/>
</dbReference>
<feature type="transmembrane region" description="Helical" evidence="6">
    <location>
        <begin position="148"/>
        <end position="169"/>
    </location>
</feature>
<feature type="transmembrane region" description="Helical" evidence="6">
    <location>
        <begin position="449"/>
        <end position="469"/>
    </location>
</feature>
<sequence>MSNQQTQQAQPQVAIPLPKGKKNAVQIGCICMMLSVSMYGLVFSTLISPILESVNALGYVSLFSIFAGLGVAIMTPIGGKLGDLIGRRNIVVIPGIICAACGITFAFVRSLVPLMILRLLIGLAQGAFTAAPYILVGLINERKDVPKAMGMLATAIAVGGFGGSIIAGILTDMGFLKIAIMMPSLPLLLGVVLIGMNMPNVKREGKVKIDVPGIIALVITLCGILLALNFGTTMGWTNPIILTGFVIGIIALAVLIKIESKAEEPLIPLRLFKNRNYTVLLIVGFICYFYLNAMNVYAPIGALRVMKVSTTLAGTLQMPRTIVTILLPTIVGAWVGKKSGNAWKAMALATSLVAIPMAVMGFTTPNTSIIVYLVALGVTGIAESFRSVSITPSAQATLLPQDMGVGTSLVNFVNSLAGTICPAVCGVAYNINTVADPTNVENIQNGVNAVFRLASIILTIGFVVVIFVIRPQMTKKKET</sequence>
<evidence type="ECO:0000256" key="1">
    <source>
        <dbReference type="ARBA" id="ARBA00004651"/>
    </source>
</evidence>
<keyword evidence="5 6" id="KW-0472">Membrane</keyword>
<dbReference type="PANTHER" id="PTHR23501:SF191">
    <property type="entry name" value="VACUOLAR BASIC AMINO ACID TRANSPORTER 4"/>
    <property type="match status" value="1"/>
</dbReference>
<dbReference type="Gene3D" id="1.20.1250.20">
    <property type="entry name" value="MFS general substrate transporter like domains"/>
    <property type="match status" value="2"/>
</dbReference>
<evidence type="ECO:0000256" key="6">
    <source>
        <dbReference type="SAM" id="Phobius"/>
    </source>
</evidence>
<comment type="subcellular location">
    <subcellularLocation>
        <location evidence="1">Cell membrane</location>
        <topology evidence="1">Multi-pass membrane protein</topology>
    </subcellularLocation>
</comment>
<proteinExistence type="predicted"/>
<feature type="transmembrane region" description="Helical" evidence="6">
    <location>
        <begin position="209"/>
        <end position="230"/>
    </location>
</feature>
<protein>
    <submittedName>
        <fullName evidence="8">MFS transporter</fullName>
    </submittedName>
</protein>
<comment type="caution">
    <text evidence="8">The sequence shown here is derived from an EMBL/GenBank/DDBJ whole genome shotgun (WGS) entry which is preliminary data.</text>
</comment>
<name>A0A844F200_CLOSV</name>
<evidence type="ECO:0000256" key="3">
    <source>
        <dbReference type="ARBA" id="ARBA00022692"/>
    </source>
</evidence>
<feature type="transmembrane region" description="Helical" evidence="6">
    <location>
        <begin position="318"/>
        <end position="336"/>
    </location>
</feature>
<dbReference type="GO" id="GO:0022857">
    <property type="term" value="F:transmembrane transporter activity"/>
    <property type="evidence" value="ECO:0007669"/>
    <property type="project" value="InterPro"/>
</dbReference>
<gene>
    <name evidence="8" type="ORF">FYJ37_04125</name>
</gene>
<feature type="transmembrane region" description="Helical" evidence="6">
    <location>
        <begin position="343"/>
        <end position="363"/>
    </location>
</feature>